<dbReference type="PANTHER" id="PTHR12601">
    <property type="entry name" value="EUKARYOTIC TRANSLATION INITIATION FACTOR 3 SUBUNIT EIF-3"/>
    <property type="match status" value="1"/>
</dbReference>
<dbReference type="InterPro" id="IPR027523">
    <property type="entry name" value="CLU_prot"/>
</dbReference>
<feature type="region of interest" description="Disordered" evidence="2">
    <location>
        <begin position="258"/>
        <end position="301"/>
    </location>
</feature>
<feature type="compositionally biased region" description="Basic and acidic residues" evidence="2">
    <location>
        <begin position="258"/>
        <end position="268"/>
    </location>
</feature>
<feature type="region of interest" description="Disordered" evidence="2">
    <location>
        <begin position="1141"/>
        <end position="1179"/>
    </location>
</feature>
<feature type="compositionally biased region" description="Low complexity" evidence="2">
    <location>
        <begin position="1"/>
        <end position="29"/>
    </location>
</feature>
<dbReference type="STRING" id="289078.A0A2X0KDR2"/>
<dbReference type="CDD" id="cd15466">
    <property type="entry name" value="CLU-central"/>
    <property type="match status" value="1"/>
</dbReference>
<evidence type="ECO:0000256" key="1">
    <source>
        <dbReference type="ARBA" id="ARBA00022490"/>
    </source>
</evidence>
<feature type="compositionally biased region" description="Low complexity" evidence="2">
    <location>
        <begin position="1573"/>
        <end position="1584"/>
    </location>
</feature>
<dbReference type="InterPro" id="IPR033646">
    <property type="entry name" value="CLU-central"/>
</dbReference>
<feature type="region of interest" description="Disordered" evidence="2">
    <location>
        <begin position="841"/>
        <end position="888"/>
    </location>
</feature>
<dbReference type="Pfam" id="PF13236">
    <property type="entry name" value="CLU"/>
    <property type="match status" value="1"/>
</dbReference>
<name>A0A2X0KDR2_9BASI</name>
<dbReference type="EMBL" id="FMWP01000015">
    <property type="protein sequence ID" value="SCZ91512.1"/>
    <property type="molecule type" value="Genomic_DNA"/>
</dbReference>
<evidence type="ECO:0000259" key="3">
    <source>
        <dbReference type="PROSITE" id="PS51823"/>
    </source>
</evidence>
<dbReference type="Gene3D" id="1.25.40.10">
    <property type="entry name" value="Tetratricopeptide repeat domain"/>
    <property type="match status" value="1"/>
</dbReference>
<evidence type="ECO:0000256" key="2">
    <source>
        <dbReference type="SAM" id="MobiDB-lite"/>
    </source>
</evidence>
<dbReference type="PANTHER" id="PTHR12601:SF6">
    <property type="entry name" value="CLUSTERED MITOCHONDRIA PROTEIN HOMOLOG"/>
    <property type="match status" value="1"/>
</dbReference>
<feature type="compositionally biased region" description="Basic and acidic residues" evidence="2">
    <location>
        <begin position="865"/>
        <end position="885"/>
    </location>
</feature>
<feature type="compositionally biased region" description="Low complexity" evidence="2">
    <location>
        <begin position="288"/>
        <end position="299"/>
    </location>
</feature>
<sequence length="1602" mass="174303">MTDSAAPDAAAAAPIDSELQQPAAQPQQEQGDEEPGQVDAEAQAQLFEITLVIPSQSFIALPRSQERQPNKDNHLEIPLSSQLQDAVLDLRNVITESPEGFWLGHFGLRPIVSSRIAGSQTEWGPWVDLPEPSTEQQEQQQAKQQGGDVLEVTGWRLSNEGVLGEYADIAAVFGSGEGYENRRRGLKVVPTPYTALAINAHLLRLRNILFSDLTQLSSNASYDPTSVAIGAGQTIYRDVRGQAPDDVLAAAAAAFVHAEDSPEEDGKGKGKKGKSTKKQPASTEVNGTAAPDATTPAAPSNSTAHVFTDFKLEDLSAAALIEHLQPAASSTLSSPCVRALGISPWSPPPHARRLRGDHVYITLTTLEGESYTITGAAAGFWVSKITSANFDPSPRTVLPKGVRSGAYYSLVELLADLSPLFAKNLVPLIQSQQHLHGTTDIYATLAITHQAPAASWIVATPQHAADPFRTQSAYLLTTSTTAEQLPPARDWTDEFAHVKEIPKTSVAERLMRERLTARTQADFVSSATRCAMSIARGDIPALNPNEAPEAHTYVHNNMLFTKAEDANRMYSHMGDHEAARYAAAKDVAGVRWLERADIDGLNSMATVLVDFAGQRWIVQSLLPGLFKAKEEEEPKLVDGEVEHLTTFPDGDDAARKQAKAALEADKPFPSEATPNKDDYPSFGQFRIVYGSANPEVPDEKVRASAYFDGLARQVADKLRFARHTVRDAAGQETQLYTSTDMHGIACPDGRSYFIDCFRLHCVDVEFIENDVNGSVFGPSSEGGDDSAAVKVNGAHEPRPYPHRLALLRMELLEAYHAIKLRSWMEERIVEIRAKNKNKLANGTANAPAEGSIESELQEAAQDPAPKVESKEEPKANADAVEERTAVPEPSANTVIDAEDFSLRFNPDAFVERKPTASGEPSTVIYDAEEPSSKAVRDASLYLREQVIPGFIVDIVSVGMIVTDGFFLTRLLHRKGINLRYLGMLADRIDKDTKTVDFSGKKHSQEEIDIALKTLKQSVLLEMVVRASKHLLNRLLRAAHEYDYAPIVSHFLNCLLGAAVEPAPTAEIFDLPLGANLERSWTRLTPASLRSELVAEIESRFCYRIPTSFLETELVPNKVLREICLRVGVQLVARHYSFEAPTSTSTKEGKAPTTTNASEASKGGKKKKNAAAKSATPTEAPATTVFRSDDVLNVYPLVRSTPLKSQLADETFAVGQQSLTETHIDLGTEQLMEALQLCETVCGSVHSEVSAKYHNLGILNHSLAQTVSRRIHYHDLAESQLKEGKPDDEARTRLESLLISDIDGARLEHDTLVNAAVRMIRQSIIICERTNGLDSTETIQQYSDLGLLETALGNHSVAMRLTKHAMVLWALTYGSNHPTIYQLLTNAVQMVQQEEQGFLAGVPLLKELGKLAEILWTRDSINFATVESSLAQAYVGGGDLAQSLEHMKVAQSIYAKLLPADAKDLVEATQFVNVLTEQLSQVGAERQAREERLKKKFPRLMTEKEQRQMVAQARARQIVSGGASTATTNGASVSATPAAASRLAAEKPVEVAAPRAHGQKGMLSVDELVNFIQGSSSNGTSASSKASRKRKTSPPGAAASVES</sequence>
<dbReference type="InterPro" id="IPR025697">
    <property type="entry name" value="CLU_dom"/>
</dbReference>
<protein>
    <submittedName>
        <fullName evidence="4">BZ3500_MvSof-1268-A1-R1_Chr1-2g01458 protein</fullName>
    </submittedName>
</protein>
<keyword evidence="1" id="KW-0963">Cytoplasm</keyword>
<dbReference type="GO" id="GO:0048312">
    <property type="term" value="P:intracellular distribution of mitochondria"/>
    <property type="evidence" value="ECO:0007669"/>
    <property type="project" value="TreeGrafter"/>
</dbReference>
<reference evidence="5" key="1">
    <citation type="submission" date="2016-10" db="EMBL/GenBank/DDBJ databases">
        <authorList>
            <person name="Jeantristanb JTB J.-T."/>
            <person name="Ricardo R."/>
        </authorList>
    </citation>
    <scope>NUCLEOTIDE SEQUENCE [LARGE SCALE GENOMIC DNA]</scope>
</reference>
<dbReference type="PROSITE" id="PS51823">
    <property type="entry name" value="CLU"/>
    <property type="match status" value="1"/>
</dbReference>
<feature type="region of interest" description="Disordered" evidence="2">
    <location>
        <begin position="1572"/>
        <end position="1602"/>
    </location>
</feature>
<dbReference type="InterPro" id="IPR023231">
    <property type="entry name" value="GSKIP_dom_sf"/>
</dbReference>
<gene>
    <name evidence="4" type="ORF">BZ3500_MVSOF-1268-A1-R1_CHR1-2G01458</name>
</gene>
<dbReference type="GO" id="GO:0003729">
    <property type="term" value="F:mRNA binding"/>
    <property type="evidence" value="ECO:0007669"/>
    <property type="project" value="TreeGrafter"/>
</dbReference>
<accession>A0A2X0KDR2</accession>
<proteinExistence type="predicted"/>
<keyword evidence="5" id="KW-1185">Reference proteome</keyword>
<dbReference type="Pfam" id="PF12807">
    <property type="entry name" value="eIF3_p135"/>
    <property type="match status" value="1"/>
</dbReference>
<feature type="domain" description="Clu" evidence="3">
    <location>
        <begin position="461"/>
        <end position="767"/>
    </location>
</feature>
<feature type="region of interest" description="Disordered" evidence="2">
    <location>
        <begin position="1"/>
        <end position="40"/>
    </location>
</feature>
<evidence type="ECO:0000313" key="5">
    <source>
        <dbReference type="Proteomes" id="UP000249723"/>
    </source>
</evidence>
<dbReference type="Gene3D" id="3.30.2280.10">
    <property type="entry name" value="Hypothetical protein (hspc210)"/>
    <property type="match status" value="1"/>
</dbReference>
<dbReference type="InterPro" id="IPR011990">
    <property type="entry name" value="TPR-like_helical_dom_sf"/>
</dbReference>
<evidence type="ECO:0000313" key="4">
    <source>
        <dbReference type="EMBL" id="SCZ91512.1"/>
    </source>
</evidence>
<dbReference type="OrthoDB" id="771227at2759"/>
<dbReference type="Proteomes" id="UP000249723">
    <property type="component" value="Unassembled WGS sequence"/>
</dbReference>
<organism evidence="4 5">
    <name type="scientific">Microbotryum saponariae</name>
    <dbReference type="NCBI Taxonomy" id="289078"/>
    <lineage>
        <taxon>Eukaryota</taxon>
        <taxon>Fungi</taxon>
        <taxon>Dikarya</taxon>
        <taxon>Basidiomycota</taxon>
        <taxon>Pucciniomycotina</taxon>
        <taxon>Microbotryomycetes</taxon>
        <taxon>Microbotryales</taxon>
        <taxon>Microbotryaceae</taxon>
        <taxon>Microbotryum</taxon>
    </lineage>
</organism>
<dbReference type="SUPFAM" id="SSF103107">
    <property type="entry name" value="Hypothetical protein c14orf129, hspc210"/>
    <property type="match status" value="1"/>
</dbReference>
<dbReference type="GO" id="GO:0005737">
    <property type="term" value="C:cytoplasm"/>
    <property type="evidence" value="ECO:0007669"/>
    <property type="project" value="TreeGrafter"/>
</dbReference>